<keyword evidence="1" id="KW-0732">Signal</keyword>
<dbReference type="STRING" id="6239.Y73B3B.3.1"/>
<dbReference type="HOGENOM" id="CLU_2924810_0_0_1"/>
<dbReference type="AlphaFoldDB" id="Q95XD9"/>
<dbReference type="CTD" id="190642"/>
<dbReference type="AGR" id="WB:WBGene00022225"/>
<dbReference type="WormBase" id="Y73B3B.3">
    <property type="protein sequence ID" value="CE26596"/>
    <property type="gene ID" value="WBGene00022225"/>
</dbReference>
<evidence type="ECO:0000256" key="1">
    <source>
        <dbReference type="SAM" id="SignalP"/>
    </source>
</evidence>
<keyword evidence="2" id="KW-0418">Kinase</keyword>
<proteinExistence type="predicted"/>
<dbReference type="InParanoid" id="Q95XD9"/>
<reference evidence="2 3" key="1">
    <citation type="journal article" date="1998" name="Science">
        <title>Genome sequence of the nematode C. elegans: a platform for investigating biology.</title>
        <authorList>
            <consortium name="The C. elegans sequencing consortium"/>
            <person name="Sulson J.E."/>
            <person name="Waterston R."/>
        </authorList>
    </citation>
    <scope>NUCLEOTIDE SEQUENCE [LARGE SCALE GENOMIC DNA]</scope>
    <source>
        <strain evidence="2 3">Bristol N2</strain>
    </source>
</reference>
<gene>
    <name evidence="2" type="ORF">CELE_Y73B3B.3</name>
    <name evidence="2 4" type="ORF">Y73B3B.3</name>
</gene>
<keyword evidence="3" id="KW-1185">Reference proteome</keyword>
<accession>Q95XD9</accession>
<dbReference type="PANTHER" id="PTHR23362">
    <property type="entry name" value="L-PLASTIN-RELATED"/>
    <property type="match status" value="1"/>
</dbReference>
<dbReference type="UCSC" id="Y73B3B.3">
    <property type="organism name" value="c. elegans"/>
</dbReference>
<organism evidence="2 3">
    <name type="scientific">Caenorhabditis elegans</name>
    <dbReference type="NCBI Taxonomy" id="6239"/>
    <lineage>
        <taxon>Eukaryota</taxon>
        <taxon>Metazoa</taxon>
        <taxon>Ecdysozoa</taxon>
        <taxon>Nematoda</taxon>
        <taxon>Chromadorea</taxon>
        <taxon>Rhabditida</taxon>
        <taxon>Rhabditina</taxon>
        <taxon>Rhabditomorpha</taxon>
        <taxon>Rhabditoidea</taxon>
        <taxon>Rhabditidae</taxon>
        <taxon>Peloderinae</taxon>
        <taxon>Caenorhabditis</taxon>
    </lineage>
</organism>
<evidence type="ECO:0000313" key="4">
    <source>
        <dbReference type="WormBase" id="Y73B3B.3"/>
    </source>
</evidence>
<dbReference type="SMR" id="Q95XD9"/>
<dbReference type="GeneID" id="190642"/>
<feature type="signal peptide" evidence="1">
    <location>
        <begin position="1"/>
        <end position="22"/>
    </location>
</feature>
<dbReference type="InterPro" id="IPR053315">
    <property type="entry name" value="Peptidase_C14A"/>
</dbReference>
<feature type="chain" id="PRO_5004323945" evidence="1">
    <location>
        <begin position="23"/>
        <end position="61"/>
    </location>
</feature>
<dbReference type="Bgee" id="WBGene00022225">
    <property type="expression patterns" value="Expressed in adult organism and 1 other cell type or tissue"/>
</dbReference>
<protein>
    <submittedName>
        <fullName evidence="2">Signal transduction histidine kinase</fullName>
    </submittedName>
</protein>
<keyword evidence="2" id="KW-0808">Transferase</keyword>
<dbReference type="PANTHER" id="PTHR23362:SF0">
    <property type="entry name" value="CALPONIN-HOMOLOGY (CH) DOMAIN-CONTAINING PROTEIN-RELATED"/>
    <property type="match status" value="1"/>
</dbReference>
<dbReference type="RefSeq" id="NP_508050.1">
    <property type="nucleotide sequence ID" value="NM_075649.1"/>
</dbReference>
<evidence type="ECO:0000313" key="2">
    <source>
        <dbReference type="EMBL" id="CCD74450.1"/>
    </source>
</evidence>
<dbReference type="PaxDb" id="6239-Y73B3B.3"/>
<evidence type="ECO:0000313" key="3">
    <source>
        <dbReference type="Proteomes" id="UP000001940"/>
    </source>
</evidence>
<sequence>MKAKDFLVKFKFFLLGLDFSELLELQQNVQEKIDESDIAEKILMYSDIRHALQNLLSTISQ</sequence>
<name>Q95XD9_CAEEL</name>
<dbReference type="PhylomeDB" id="Q95XD9"/>
<dbReference type="FunCoup" id="Q95XD9">
    <property type="interactions" value="226"/>
</dbReference>
<dbReference type="KEGG" id="cel:CELE_Y73B3B.3"/>
<dbReference type="Proteomes" id="UP000001940">
    <property type="component" value="Chromosome X"/>
</dbReference>
<dbReference type="GO" id="GO:0016301">
    <property type="term" value="F:kinase activity"/>
    <property type="evidence" value="ECO:0007669"/>
    <property type="project" value="UniProtKB-KW"/>
</dbReference>
<dbReference type="EMBL" id="BX284606">
    <property type="protein sequence ID" value="CCD74450.1"/>
    <property type="molecule type" value="Genomic_DNA"/>
</dbReference>